<dbReference type="Proteomes" id="UP000001511">
    <property type="component" value="Chromosome"/>
</dbReference>
<dbReference type="KEGG" id="naz:Aazo_4345"/>
<proteinExistence type="predicted"/>
<gene>
    <name evidence="1" type="ordered locus">Aazo_4345</name>
</gene>
<reference evidence="1 2" key="1">
    <citation type="journal article" date="2010" name="PLoS ONE">
        <title>Genome erosion in a nitrogen-fixing vertically transmitted endosymbiotic multicellular cyanobacterium.</title>
        <authorList>
            <person name="Ran L."/>
            <person name="Larsson J."/>
            <person name="Vigil-Stenman T."/>
            <person name="Nylander J.A."/>
            <person name="Ininbergs K."/>
            <person name="Zheng W.W."/>
            <person name="Lapidus A."/>
            <person name="Lowry S."/>
            <person name="Haselkorn R."/>
            <person name="Bergman B."/>
        </authorList>
    </citation>
    <scope>NUCLEOTIDE SEQUENCE [LARGE SCALE GENOMIC DNA]</scope>
    <source>
        <strain evidence="1 2">0708</strain>
    </source>
</reference>
<accession>D7DWM5</accession>
<sequence length="43" mass="5094">MQPHREFVLESNNIPECNGQTFKAHEEKIREAALIWMNVLLQQ</sequence>
<evidence type="ECO:0000313" key="1">
    <source>
        <dbReference type="EMBL" id="ADI65688.1"/>
    </source>
</evidence>
<dbReference type="EMBL" id="CP002059">
    <property type="protein sequence ID" value="ADI65688.1"/>
    <property type="molecule type" value="Genomic_DNA"/>
</dbReference>
<evidence type="ECO:0000313" key="2">
    <source>
        <dbReference type="Proteomes" id="UP000001511"/>
    </source>
</evidence>
<organism evidence="1 2">
    <name type="scientific">Nostoc azollae (strain 0708)</name>
    <name type="common">Anabaena azollae (strain 0708)</name>
    <dbReference type="NCBI Taxonomy" id="551115"/>
    <lineage>
        <taxon>Bacteria</taxon>
        <taxon>Bacillati</taxon>
        <taxon>Cyanobacteriota</taxon>
        <taxon>Cyanophyceae</taxon>
        <taxon>Nostocales</taxon>
        <taxon>Nostocaceae</taxon>
        <taxon>Trichormus</taxon>
    </lineage>
</organism>
<dbReference type="AlphaFoldDB" id="D7DWM5"/>
<dbReference type="HOGENOM" id="CLU_3236782_0_0_3"/>
<name>D7DWM5_NOSA0</name>
<protein>
    <submittedName>
        <fullName evidence="1">Uncharacterized protein</fullName>
    </submittedName>
</protein>
<keyword evidence="2" id="KW-1185">Reference proteome</keyword>